<keyword evidence="1" id="KW-0472">Membrane</keyword>
<feature type="transmembrane region" description="Helical" evidence="1">
    <location>
        <begin position="12"/>
        <end position="41"/>
    </location>
</feature>
<protein>
    <submittedName>
        <fullName evidence="2">Inner membrane protein</fullName>
    </submittedName>
</protein>
<dbReference type="EMBL" id="FOFD01000001">
    <property type="protein sequence ID" value="SEP97922.1"/>
    <property type="molecule type" value="Genomic_DNA"/>
</dbReference>
<keyword evidence="1" id="KW-1133">Transmembrane helix</keyword>
<sequence>MYQVGHYGGALLAYAPLGTIVALWGHAEVAIVGGLVCVALSTLPDYDHRLPLIDHRGPTHTIPFALLAGAGLAALSAVLVDASSAFADAGFVSFAFLVGFASIGSHLLVDALTPMGIRPFWPISRRRYSADLTTAANPFANYGLLGLGIGAVLTGTAIVVAFG</sequence>
<keyword evidence="1" id="KW-0812">Transmembrane</keyword>
<feature type="transmembrane region" description="Helical" evidence="1">
    <location>
        <begin position="61"/>
        <end position="82"/>
    </location>
</feature>
<dbReference type="OrthoDB" id="118042at2157"/>
<organism evidence="2 3">
    <name type="scientific">Natrinema salaciae</name>
    <dbReference type="NCBI Taxonomy" id="1186196"/>
    <lineage>
        <taxon>Archaea</taxon>
        <taxon>Methanobacteriati</taxon>
        <taxon>Methanobacteriota</taxon>
        <taxon>Stenosarchaea group</taxon>
        <taxon>Halobacteria</taxon>
        <taxon>Halobacteriales</taxon>
        <taxon>Natrialbaceae</taxon>
        <taxon>Natrinema</taxon>
    </lineage>
</organism>
<feature type="transmembrane region" description="Helical" evidence="1">
    <location>
        <begin position="139"/>
        <end position="162"/>
    </location>
</feature>
<dbReference type="Pfam" id="PF04307">
    <property type="entry name" value="YdjM"/>
    <property type="match status" value="1"/>
</dbReference>
<evidence type="ECO:0000313" key="3">
    <source>
        <dbReference type="Proteomes" id="UP000199114"/>
    </source>
</evidence>
<reference evidence="3" key="1">
    <citation type="submission" date="2016-10" db="EMBL/GenBank/DDBJ databases">
        <authorList>
            <person name="Varghese N."/>
            <person name="Submissions S."/>
        </authorList>
    </citation>
    <scope>NUCLEOTIDE SEQUENCE [LARGE SCALE GENOMIC DNA]</scope>
    <source>
        <strain evidence="3">DSM 25055</strain>
    </source>
</reference>
<evidence type="ECO:0000313" key="2">
    <source>
        <dbReference type="EMBL" id="SEP97922.1"/>
    </source>
</evidence>
<gene>
    <name evidence="2" type="ORF">SAMN04489841_0990</name>
</gene>
<feature type="transmembrane region" description="Helical" evidence="1">
    <location>
        <begin position="89"/>
        <end position="109"/>
    </location>
</feature>
<dbReference type="RefSeq" id="WP_090614183.1">
    <property type="nucleotide sequence ID" value="NZ_FOFD01000001.1"/>
</dbReference>
<accession>A0A1H9C9T3</accession>
<dbReference type="InterPro" id="IPR007404">
    <property type="entry name" value="YdjM-like"/>
</dbReference>
<keyword evidence="3" id="KW-1185">Reference proteome</keyword>
<dbReference type="AlphaFoldDB" id="A0A1H9C9T3"/>
<proteinExistence type="predicted"/>
<name>A0A1H9C9T3_9EURY</name>
<dbReference type="Proteomes" id="UP000199114">
    <property type="component" value="Unassembled WGS sequence"/>
</dbReference>
<evidence type="ECO:0000256" key="1">
    <source>
        <dbReference type="SAM" id="Phobius"/>
    </source>
</evidence>